<dbReference type="PANTHER" id="PTHR20929:SF11">
    <property type="entry name" value="DYNEIN AXONEMAL INTERMEDIATE CHAIN 7"/>
    <property type="match status" value="1"/>
</dbReference>
<gene>
    <name evidence="4" type="ORF">Cvel_13118</name>
</gene>
<feature type="compositionally biased region" description="Gly residues" evidence="2">
    <location>
        <begin position="631"/>
        <end position="641"/>
    </location>
</feature>
<dbReference type="GO" id="GO:0048487">
    <property type="term" value="F:beta-tubulin binding"/>
    <property type="evidence" value="ECO:0007669"/>
    <property type="project" value="TreeGrafter"/>
</dbReference>
<evidence type="ECO:0000256" key="2">
    <source>
        <dbReference type="SAM" id="MobiDB-lite"/>
    </source>
</evidence>
<dbReference type="InterPro" id="IPR023247">
    <property type="entry name" value="IC97/Dnai7-like"/>
</dbReference>
<feature type="compositionally biased region" description="Basic and acidic residues" evidence="2">
    <location>
        <begin position="10"/>
        <end position="45"/>
    </location>
</feature>
<dbReference type="PANTHER" id="PTHR20929">
    <property type="entry name" value="LUNG ADENOMA SUSCEPTIBILITY 1-RELATED"/>
    <property type="match status" value="1"/>
</dbReference>
<feature type="compositionally biased region" description="Basic and acidic residues" evidence="2">
    <location>
        <begin position="380"/>
        <end position="394"/>
    </location>
</feature>
<dbReference type="GO" id="GO:0008017">
    <property type="term" value="F:microtubule binding"/>
    <property type="evidence" value="ECO:0007669"/>
    <property type="project" value="TreeGrafter"/>
</dbReference>
<organism evidence="4">
    <name type="scientific">Chromera velia CCMP2878</name>
    <dbReference type="NCBI Taxonomy" id="1169474"/>
    <lineage>
        <taxon>Eukaryota</taxon>
        <taxon>Sar</taxon>
        <taxon>Alveolata</taxon>
        <taxon>Colpodellida</taxon>
        <taxon>Chromeraceae</taxon>
        <taxon>Chromera</taxon>
    </lineage>
</organism>
<reference evidence="4" key="1">
    <citation type="submission" date="2014-11" db="EMBL/GenBank/DDBJ databases">
        <authorList>
            <person name="Otto D Thomas"/>
            <person name="Naeem Raeece"/>
        </authorList>
    </citation>
    <scope>NUCLEOTIDE SEQUENCE</scope>
</reference>
<evidence type="ECO:0000259" key="3">
    <source>
        <dbReference type="Pfam" id="PF15927"/>
    </source>
</evidence>
<dbReference type="InterPro" id="IPR031826">
    <property type="entry name" value="IC97/Casc1_N"/>
</dbReference>
<feature type="compositionally biased region" description="Basic and acidic residues" evidence="2">
    <location>
        <begin position="538"/>
        <end position="550"/>
    </location>
</feature>
<dbReference type="GO" id="GO:0005930">
    <property type="term" value="C:axoneme"/>
    <property type="evidence" value="ECO:0007669"/>
    <property type="project" value="TreeGrafter"/>
</dbReference>
<feature type="compositionally biased region" description="Gly residues" evidence="2">
    <location>
        <begin position="608"/>
        <end position="623"/>
    </location>
</feature>
<dbReference type="EMBL" id="CDMZ01005825">
    <property type="protein sequence ID" value="CEM54873.1"/>
    <property type="molecule type" value="Genomic_DNA"/>
</dbReference>
<feature type="region of interest" description="Disordered" evidence="2">
    <location>
        <begin position="503"/>
        <end position="551"/>
    </location>
</feature>
<feature type="compositionally biased region" description="Gly residues" evidence="2">
    <location>
        <begin position="672"/>
        <end position="684"/>
    </location>
</feature>
<evidence type="ECO:0000256" key="1">
    <source>
        <dbReference type="ARBA" id="ARBA00024332"/>
    </source>
</evidence>
<feature type="region of interest" description="Disordered" evidence="2">
    <location>
        <begin position="346"/>
        <end position="406"/>
    </location>
</feature>
<dbReference type="AlphaFoldDB" id="A0A0G4ICS5"/>
<feature type="region of interest" description="Disordered" evidence="2">
    <location>
        <begin position="603"/>
        <end position="695"/>
    </location>
</feature>
<feature type="region of interest" description="Disordered" evidence="2">
    <location>
        <begin position="1"/>
        <end position="45"/>
    </location>
</feature>
<comment type="similarity">
    <text evidence="1">Belongs to the DNAI7 family.</text>
</comment>
<name>A0A0G4ICS5_9ALVE</name>
<dbReference type="VEuPathDB" id="CryptoDB:Cvel_13118"/>
<evidence type="ECO:0000313" key="4">
    <source>
        <dbReference type="EMBL" id="CEM54873.1"/>
    </source>
</evidence>
<feature type="domain" description="IC97/Casc1 N-terminal" evidence="3">
    <location>
        <begin position="21"/>
        <end position="143"/>
    </location>
</feature>
<feature type="compositionally biased region" description="Polar residues" evidence="2">
    <location>
        <begin position="520"/>
        <end position="536"/>
    </location>
</feature>
<accession>A0A0G4ICS5</accession>
<sequence length="844" mass="94324">MAPKKKSKKQLAEELARQEEERLKKEEEERIQREIEEKERAERERLQKELEAELAAQEAAWLAEEAPGTAEFRRKRETALDEAKSKKREKDIWHQFLECRSHPNPEKENQVQTFIFTLKEERKDKVEDSLNTCSEAGGYLETIRDIELQHIDRSCAVLLSTLDDERAEWESQGREKKMQQDVQKMWVSNDKIFSVGVWAFLQSKGFKTKIVDWNEIGITAEVPKNVSMHTMNHAFSLRVLMTTFDAATFLSPSTAWLPVGGVLRAQLALVPPFAKKVNGWTMRAVQPGGLSLNLVPFPNPDAKDVVGTTQYFKFTYKIPDWCVVVGSKVNVMCFDPEAQRDDLQMGTDAQSIPPPLPSSPSAARMEPSREGGAAAQGEEGEAKEKGEEKEKETQQEPIPVPQHKPGAWILDPIQNIVVEEKDKSKRVQFETSRLGLFAIVQERHFEFPYQWWQFKAKSEDSCELLLKTQRFLLHFFICDRGVCLLAPDCLELDRLLGSRVKKSEKEKEKERGEKGEKGDTQVQTAGGSLGQGSRRTAGTREDREKEKDWRTTGVIGDRQRVFLSPASLLLGLRQSGINVMPEALDMEMLTEDIVTELEQETAFEGEWDGAGGENRAGVEGGSEGMQADGEGAAGEGVGEVGSEGEKRRPSDAGTQTKDSDASRPSGDKGAKGGKAGGKVGGEGPGQRNRRPSVPINSELSKLYAAAKTREVESAAALDLASIAGCFDIASAKHNRFLPAGEGLVRVCENNYYEDFDCNNPDTEGDFKPVCFWANKCSFVDVKEKQGRLQVKSAEECRTHASLHLCLPDKKYSSRVINKVESVHSVVFGEKFRQMFSLLRPLSFG</sequence>
<feature type="compositionally biased region" description="Basic and acidic residues" evidence="2">
    <location>
        <begin position="657"/>
        <end position="670"/>
    </location>
</feature>
<feature type="compositionally biased region" description="Basic and acidic residues" evidence="2">
    <location>
        <begin position="503"/>
        <end position="519"/>
    </location>
</feature>
<protein>
    <recommendedName>
        <fullName evidence="3">IC97/Casc1 N-terminal domain-containing protein</fullName>
    </recommendedName>
</protein>
<proteinExistence type="inferred from homology"/>
<dbReference type="Pfam" id="PF15927">
    <property type="entry name" value="Casc1_N"/>
    <property type="match status" value="1"/>
</dbReference>